<evidence type="ECO:0000313" key="3">
    <source>
        <dbReference type="Proteomes" id="UP000233556"/>
    </source>
</evidence>
<evidence type="ECO:0008006" key="4">
    <source>
        <dbReference type="Google" id="ProtNLM"/>
    </source>
</evidence>
<dbReference type="OrthoDB" id="10056483at2759"/>
<protein>
    <recommendedName>
        <fullName evidence="4">Rna-directed dna polymerase from mobile element jockey-like</fullName>
    </recommendedName>
</protein>
<accession>A0A2I0UHL7</accession>
<keyword evidence="3" id="KW-1185">Reference proteome</keyword>
<dbReference type="Proteomes" id="UP000233556">
    <property type="component" value="Unassembled WGS sequence"/>
</dbReference>
<evidence type="ECO:0000256" key="1">
    <source>
        <dbReference type="SAM" id="MobiDB-lite"/>
    </source>
</evidence>
<feature type="compositionally biased region" description="Basic and acidic residues" evidence="1">
    <location>
        <begin position="144"/>
        <end position="170"/>
    </location>
</feature>
<reference evidence="3" key="2">
    <citation type="submission" date="2017-12" db="EMBL/GenBank/DDBJ databases">
        <title>Genome sequence of the Bar-tailed Godwit (Limosa lapponica baueri).</title>
        <authorList>
            <person name="Lima N.C.B."/>
            <person name="Parody-Merino A.M."/>
            <person name="Battley P.F."/>
            <person name="Fidler A.E."/>
            <person name="Prosdocimi F."/>
        </authorList>
    </citation>
    <scope>NUCLEOTIDE SEQUENCE [LARGE SCALE GENOMIC DNA]</scope>
</reference>
<name>A0A2I0UHL7_LIMLA</name>
<dbReference type="AlphaFoldDB" id="A0A2I0UHL7"/>
<organism evidence="2 3">
    <name type="scientific">Limosa lapponica baueri</name>
    <dbReference type="NCBI Taxonomy" id="1758121"/>
    <lineage>
        <taxon>Eukaryota</taxon>
        <taxon>Metazoa</taxon>
        <taxon>Chordata</taxon>
        <taxon>Craniata</taxon>
        <taxon>Vertebrata</taxon>
        <taxon>Euteleostomi</taxon>
        <taxon>Archelosauria</taxon>
        <taxon>Archosauria</taxon>
        <taxon>Dinosauria</taxon>
        <taxon>Saurischia</taxon>
        <taxon>Theropoda</taxon>
        <taxon>Coelurosauria</taxon>
        <taxon>Aves</taxon>
        <taxon>Neognathae</taxon>
        <taxon>Neoaves</taxon>
        <taxon>Charadriiformes</taxon>
        <taxon>Scolopacidae</taxon>
        <taxon>Limosa</taxon>
    </lineage>
</organism>
<dbReference type="EMBL" id="KZ505755">
    <property type="protein sequence ID" value="PKU45531.1"/>
    <property type="molecule type" value="Genomic_DNA"/>
</dbReference>
<proteinExistence type="predicted"/>
<gene>
    <name evidence="2" type="ORF">llap_4177</name>
</gene>
<sequence>MDSGIECTLSKFANDTKLCGAVSILEGRDAIRRDLDRLEGWACLNLIKFDKAKCKILQVAQGNLKYKYRLGGEWIVSSPEVKDLGVLVAQHDLAICASSPEGQSHPGLHQKKHGQQVKGGDSAPLLCSCDTPPGVLPPASESSAQERHGPVEVSPEEGHKDDERTGASPI</sequence>
<dbReference type="PANTHER" id="PTHR33332">
    <property type="entry name" value="REVERSE TRANSCRIPTASE DOMAIN-CONTAINING PROTEIN"/>
    <property type="match status" value="1"/>
</dbReference>
<reference evidence="3" key="1">
    <citation type="submission" date="2017-11" db="EMBL/GenBank/DDBJ databases">
        <authorList>
            <person name="Lima N.C."/>
            <person name="Parody-Merino A.M."/>
            <person name="Battley P.F."/>
            <person name="Fidler A.E."/>
            <person name="Prosdocimi F."/>
        </authorList>
    </citation>
    <scope>NUCLEOTIDE SEQUENCE [LARGE SCALE GENOMIC DNA]</scope>
</reference>
<evidence type="ECO:0000313" key="2">
    <source>
        <dbReference type="EMBL" id="PKU45531.1"/>
    </source>
</evidence>
<feature type="region of interest" description="Disordered" evidence="1">
    <location>
        <begin position="99"/>
        <end position="170"/>
    </location>
</feature>